<keyword evidence="7 10" id="KW-0496">Mitochondrion</keyword>
<evidence type="ECO:0000256" key="6">
    <source>
        <dbReference type="ARBA" id="ARBA00023004"/>
    </source>
</evidence>
<keyword evidence="4 10" id="KW-0479">Metal-binding</keyword>
<evidence type="ECO:0000256" key="5">
    <source>
        <dbReference type="ARBA" id="ARBA00022792"/>
    </source>
</evidence>
<accession>A0A9W6SZ11</accession>
<proteinExistence type="inferred from homology"/>
<evidence type="ECO:0000256" key="10">
    <source>
        <dbReference type="RuleBase" id="RU363130"/>
    </source>
</evidence>
<dbReference type="PROSITE" id="PS00822">
    <property type="entry name" value="CYTO_HEME_LYASE_2"/>
    <property type="match status" value="1"/>
</dbReference>
<evidence type="ECO:0000256" key="4">
    <source>
        <dbReference type="ARBA" id="ARBA00022723"/>
    </source>
</evidence>
<comment type="catalytic activity">
    <reaction evidence="10">
        <text>holo-[cytochrome c] = apo-[cytochrome c] + heme b</text>
        <dbReference type="Rhea" id="RHEA:22648"/>
        <dbReference type="Rhea" id="RHEA-COMP:10725"/>
        <dbReference type="Rhea" id="RHEA-COMP:10726"/>
        <dbReference type="ChEBI" id="CHEBI:29950"/>
        <dbReference type="ChEBI" id="CHEBI:60344"/>
        <dbReference type="ChEBI" id="CHEBI:83739"/>
        <dbReference type="EC" id="4.4.1.17"/>
    </reaction>
</comment>
<protein>
    <recommendedName>
        <fullName evidence="10">Holocytochrome c-type synthase</fullName>
        <ecNumber evidence="10">4.4.1.17</ecNumber>
    </recommendedName>
</protein>
<dbReference type="PANTHER" id="PTHR12743:SF0">
    <property type="entry name" value="HOLOCYTOCHROME C-TYPE SYNTHASE"/>
    <property type="match status" value="1"/>
</dbReference>
<feature type="region of interest" description="Disordered" evidence="11">
    <location>
        <begin position="79"/>
        <end position="137"/>
    </location>
</feature>
<keyword evidence="13" id="KW-1185">Reference proteome</keyword>
<sequence length="359" mass="40071">MTSSDDDQPKCPVDHATREAWLKKAKQSSDATKASTQEYNKESLEILSNEKYNQTNVNQNSSSSSWSKYLSGFIWSNPQITNPQKSQSVPKLVVKRSTDASNPDTQGNAATPANVLPEGHPPVDIDSDTAECPVSHESRSKWLDLGKETNESDSKLEKINNVPEAIESCSSNNLELSNDLSNVKDFNLPDEREISSIPRTGADSNWIYPSQKQFFSAMKRKDWNPEAGDMKTVVPLHNMVNEIAWKYILMWEKGQGGESCGGIKLSSFKGDSKKITPRARMRNLMGNELPFDRHDWVIDRCGTRVDYVIDFYAKDGADSNANANANANPNANPTFYLDVRPKLNTVEGIRLRIAKAFGF</sequence>
<feature type="compositionally biased region" description="Polar residues" evidence="11">
    <location>
        <begin position="99"/>
        <end position="111"/>
    </location>
</feature>
<dbReference type="PANTHER" id="PTHR12743">
    <property type="entry name" value="CYTOCHROME C1 HEME LYASE"/>
    <property type="match status" value="1"/>
</dbReference>
<comment type="caution">
    <text evidence="12">The sequence shown here is derived from an EMBL/GenBank/DDBJ whole genome shotgun (WGS) entry which is preliminary data.</text>
</comment>
<dbReference type="AlphaFoldDB" id="A0A9W6SZ11"/>
<dbReference type="GO" id="GO:0004408">
    <property type="term" value="F:holocytochrome-c synthase activity"/>
    <property type="evidence" value="ECO:0007669"/>
    <property type="project" value="UniProtKB-EC"/>
</dbReference>
<evidence type="ECO:0000256" key="8">
    <source>
        <dbReference type="ARBA" id="ARBA00023136"/>
    </source>
</evidence>
<organism evidence="12 13">
    <name type="scientific">Candida boidinii</name>
    <name type="common">Yeast</name>
    <dbReference type="NCBI Taxonomy" id="5477"/>
    <lineage>
        <taxon>Eukaryota</taxon>
        <taxon>Fungi</taxon>
        <taxon>Dikarya</taxon>
        <taxon>Ascomycota</taxon>
        <taxon>Saccharomycotina</taxon>
        <taxon>Pichiomycetes</taxon>
        <taxon>Pichiales</taxon>
        <taxon>Pichiaceae</taxon>
        <taxon>Ogataea</taxon>
        <taxon>Ogataea/Candida clade</taxon>
    </lineage>
</organism>
<name>A0A9W6SZ11_CANBO</name>
<comment type="similarity">
    <text evidence="2 10">Belongs to the cytochrome c-type heme lyase family.</text>
</comment>
<gene>
    <name evidence="12" type="ORF">Cboi02_000250100</name>
</gene>
<dbReference type="EMBL" id="BSXN01000754">
    <property type="protein sequence ID" value="GME69698.1"/>
    <property type="molecule type" value="Genomic_DNA"/>
</dbReference>
<keyword evidence="8 10" id="KW-0472">Membrane</keyword>
<evidence type="ECO:0000256" key="2">
    <source>
        <dbReference type="ARBA" id="ARBA00007255"/>
    </source>
</evidence>
<evidence type="ECO:0000256" key="9">
    <source>
        <dbReference type="ARBA" id="ARBA00023239"/>
    </source>
</evidence>
<dbReference type="InterPro" id="IPR000511">
    <property type="entry name" value="Holocyt_c/c1_synthase"/>
</dbReference>
<dbReference type="EC" id="4.4.1.17" evidence="10"/>
<comment type="function">
    <text evidence="10">Lyase that catalyzes the covalent linking of the heme group to the cytochrome C apoprotein to produce the mature functional cytochrome.</text>
</comment>
<evidence type="ECO:0000256" key="3">
    <source>
        <dbReference type="ARBA" id="ARBA00022617"/>
    </source>
</evidence>
<dbReference type="Pfam" id="PF01265">
    <property type="entry name" value="Cyto_heme_lyase"/>
    <property type="match status" value="2"/>
</dbReference>
<keyword evidence="9 10" id="KW-0456">Lyase</keyword>
<keyword evidence="5 10" id="KW-0999">Mitochondrion inner membrane</keyword>
<evidence type="ECO:0000256" key="1">
    <source>
        <dbReference type="ARBA" id="ARBA00004273"/>
    </source>
</evidence>
<dbReference type="Proteomes" id="UP001165120">
    <property type="component" value="Unassembled WGS sequence"/>
</dbReference>
<evidence type="ECO:0000313" key="13">
    <source>
        <dbReference type="Proteomes" id="UP001165120"/>
    </source>
</evidence>
<evidence type="ECO:0000313" key="12">
    <source>
        <dbReference type="EMBL" id="GME69698.1"/>
    </source>
</evidence>
<evidence type="ECO:0000256" key="7">
    <source>
        <dbReference type="ARBA" id="ARBA00023128"/>
    </source>
</evidence>
<feature type="compositionally biased region" description="Polar residues" evidence="11">
    <location>
        <begin position="79"/>
        <end position="89"/>
    </location>
</feature>
<keyword evidence="3 10" id="KW-0349">Heme</keyword>
<dbReference type="GO" id="GO:0046872">
    <property type="term" value="F:metal ion binding"/>
    <property type="evidence" value="ECO:0007669"/>
    <property type="project" value="UniProtKB-KW"/>
</dbReference>
<dbReference type="OrthoDB" id="4243at2759"/>
<dbReference type="GO" id="GO:0005743">
    <property type="term" value="C:mitochondrial inner membrane"/>
    <property type="evidence" value="ECO:0007669"/>
    <property type="project" value="UniProtKB-SubCell"/>
</dbReference>
<evidence type="ECO:0000256" key="11">
    <source>
        <dbReference type="SAM" id="MobiDB-lite"/>
    </source>
</evidence>
<reference evidence="12" key="1">
    <citation type="submission" date="2023-04" db="EMBL/GenBank/DDBJ databases">
        <title>Candida boidinii NBRC 10035.</title>
        <authorList>
            <person name="Ichikawa N."/>
            <person name="Sato H."/>
            <person name="Tonouchi N."/>
        </authorList>
    </citation>
    <scope>NUCLEOTIDE SEQUENCE</scope>
    <source>
        <strain evidence="12">NBRC 10035</strain>
    </source>
</reference>
<dbReference type="PROSITE" id="PS00821">
    <property type="entry name" value="CYTO_HEME_LYASE_1"/>
    <property type="match status" value="1"/>
</dbReference>
<comment type="subcellular location">
    <subcellularLocation>
        <location evidence="1 10">Mitochondrion inner membrane</location>
    </subcellularLocation>
</comment>
<keyword evidence="6 10" id="KW-0408">Iron</keyword>